<dbReference type="Proteomes" id="UP000298656">
    <property type="component" value="Chromosome 2"/>
</dbReference>
<protein>
    <submittedName>
        <fullName evidence="2">DUF1330 domain-containing protein</fullName>
    </submittedName>
</protein>
<dbReference type="Pfam" id="PF07045">
    <property type="entry name" value="DUF1330"/>
    <property type="match status" value="1"/>
</dbReference>
<accession>A0A4P8J2X9</accession>
<dbReference type="SUPFAM" id="SSF54909">
    <property type="entry name" value="Dimeric alpha+beta barrel"/>
    <property type="match status" value="1"/>
</dbReference>
<organism evidence="2 3">
    <name type="scientific">Trinickia violacea</name>
    <dbReference type="NCBI Taxonomy" id="2571746"/>
    <lineage>
        <taxon>Bacteria</taxon>
        <taxon>Pseudomonadati</taxon>
        <taxon>Pseudomonadota</taxon>
        <taxon>Betaproteobacteria</taxon>
        <taxon>Burkholderiales</taxon>
        <taxon>Burkholderiaceae</taxon>
        <taxon>Trinickia</taxon>
    </lineage>
</organism>
<dbReference type="EMBL" id="CP040078">
    <property type="protein sequence ID" value="QCP54785.1"/>
    <property type="molecule type" value="Genomic_DNA"/>
</dbReference>
<gene>
    <name evidence="2" type="ORF">FAZ95_22320</name>
</gene>
<dbReference type="KEGG" id="tvl:FAZ95_22320"/>
<proteinExistence type="predicted"/>
<dbReference type="InterPro" id="IPR010753">
    <property type="entry name" value="DUF1330"/>
</dbReference>
<evidence type="ECO:0000313" key="2">
    <source>
        <dbReference type="EMBL" id="QCP54785.1"/>
    </source>
</evidence>
<keyword evidence="3" id="KW-1185">Reference proteome</keyword>
<reference evidence="2 3" key="1">
    <citation type="submission" date="2019-05" db="EMBL/GenBank/DDBJ databases">
        <title>Burkholderia sp. DHOD12, isolated from subtropical forest soil.</title>
        <authorList>
            <person name="Gao Z.-H."/>
            <person name="Qiu L.-H."/>
        </authorList>
    </citation>
    <scope>NUCLEOTIDE SEQUENCE [LARGE SCALE GENOMIC DNA]</scope>
    <source>
        <strain evidence="2 3">DHOD12</strain>
    </source>
</reference>
<name>A0A4P8J2X9_9BURK</name>
<dbReference type="OrthoDB" id="121598at2"/>
<evidence type="ECO:0000259" key="1">
    <source>
        <dbReference type="Pfam" id="PF07045"/>
    </source>
</evidence>
<dbReference type="Gene3D" id="3.30.70.100">
    <property type="match status" value="1"/>
</dbReference>
<dbReference type="RefSeq" id="WP_137337543.1">
    <property type="nucleotide sequence ID" value="NZ_CP040078.1"/>
</dbReference>
<dbReference type="InterPro" id="IPR011008">
    <property type="entry name" value="Dimeric_a/b-barrel"/>
</dbReference>
<sequence length="97" mass="10410">MAKGYWVSAYRKILDPEGLAAYAKLATPAIQDGGGRFLTRSVAVYASGVGIQERTVVVEFDSLDSALSTYKSDAYQAALAALGNSVERDFRIIEGTE</sequence>
<feature type="domain" description="DUF1330" evidence="1">
    <location>
        <begin position="3"/>
        <end position="95"/>
    </location>
</feature>
<dbReference type="AlphaFoldDB" id="A0A4P8J2X9"/>
<evidence type="ECO:0000313" key="3">
    <source>
        <dbReference type="Proteomes" id="UP000298656"/>
    </source>
</evidence>